<evidence type="ECO:0000256" key="1">
    <source>
        <dbReference type="ARBA" id="ARBA00001933"/>
    </source>
</evidence>
<evidence type="ECO:0000256" key="2">
    <source>
        <dbReference type="ARBA" id="ARBA00022898"/>
    </source>
</evidence>
<dbReference type="AlphaFoldDB" id="A0A0P9ET79"/>
<name>A0A0P9ET79_9CHLR</name>
<dbReference type="InterPro" id="IPR015424">
    <property type="entry name" value="PyrdxlP-dep_Trfase"/>
</dbReference>
<evidence type="ECO:0008006" key="5">
    <source>
        <dbReference type="Google" id="ProtNLM"/>
    </source>
</evidence>
<evidence type="ECO:0000313" key="4">
    <source>
        <dbReference type="Proteomes" id="UP000050509"/>
    </source>
</evidence>
<dbReference type="InterPro" id="IPR015421">
    <property type="entry name" value="PyrdxlP-dep_Trfase_major"/>
</dbReference>
<protein>
    <recommendedName>
        <fullName evidence="5">Aminotransferase class III-fold pyridoxal phosphate-dependent enzyme</fullName>
    </recommendedName>
</protein>
<dbReference type="InterPro" id="IPR015422">
    <property type="entry name" value="PyrdxlP-dep_Trfase_small"/>
</dbReference>
<proteinExistence type="predicted"/>
<dbReference type="PANTHER" id="PTHR43713">
    <property type="entry name" value="GLUTAMATE-1-SEMIALDEHYDE 2,1-AMINOMUTASE"/>
    <property type="match status" value="1"/>
</dbReference>
<comment type="caution">
    <text evidence="3">The sequence shown here is derived from an EMBL/GenBank/DDBJ whole genome shotgun (WGS) entry which is preliminary data.</text>
</comment>
<dbReference type="Proteomes" id="UP000050509">
    <property type="component" value="Unassembled WGS sequence"/>
</dbReference>
<dbReference type="Gene3D" id="3.90.1150.10">
    <property type="entry name" value="Aspartate Aminotransferase, domain 1"/>
    <property type="match status" value="1"/>
</dbReference>
<dbReference type="Gene3D" id="3.40.640.10">
    <property type="entry name" value="Type I PLP-dependent aspartate aminotransferase-like (Major domain)"/>
    <property type="match status" value="1"/>
</dbReference>
<sequence>MTIETEYQRRHPGSAERYARAGAIIPNGVTHDGRFVAPFPLYVERSAGAHKWDVDGNELIDFVTGHGALLLGHAHPAIVAAVAGQMARGTHYGAEHDLELRWAELVMGMFPSIERLRFTASGTEATMLALRLARAFTGRSASM</sequence>
<feature type="non-terminal residue" evidence="3">
    <location>
        <position position="143"/>
    </location>
</feature>
<gene>
    <name evidence="3" type="ORF">SE17_42640</name>
</gene>
<dbReference type="InterPro" id="IPR005814">
    <property type="entry name" value="Aminotrans_3"/>
</dbReference>
<dbReference type="EMBL" id="LJCR01003437">
    <property type="protein sequence ID" value="KPV47227.1"/>
    <property type="molecule type" value="Genomic_DNA"/>
</dbReference>
<dbReference type="PANTHER" id="PTHR43713:SF3">
    <property type="entry name" value="GLUTAMATE-1-SEMIALDEHYDE 2,1-AMINOMUTASE 1, CHLOROPLASTIC-RELATED"/>
    <property type="match status" value="1"/>
</dbReference>
<dbReference type="Pfam" id="PF00202">
    <property type="entry name" value="Aminotran_3"/>
    <property type="match status" value="1"/>
</dbReference>
<dbReference type="GO" id="GO:0030170">
    <property type="term" value="F:pyridoxal phosphate binding"/>
    <property type="evidence" value="ECO:0007669"/>
    <property type="project" value="InterPro"/>
</dbReference>
<keyword evidence="2" id="KW-0663">Pyridoxal phosphate</keyword>
<dbReference type="SUPFAM" id="SSF53383">
    <property type="entry name" value="PLP-dependent transferases"/>
    <property type="match status" value="1"/>
</dbReference>
<organism evidence="3 4">
    <name type="scientific">Kouleothrix aurantiaca</name>
    <dbReference type="NCBI Taxonomy" id="186479"/>
    <lineage>
        <taxon>Bacteria</taxon>
        <taxon>Bacillati</taxon>
        <taxon>Chloroflexota</taxon>
        <taxon>Chloroflexia</taxon>
        <taxon>Chloroflexales</taxon>
        <taxon>Roseiflexineae</taxon>
        <taxon>Roseiflexaceae</taxon>
        <taxon>Kouleothrix</taxon>
    </lineage>
</organism>
<comment type="cofactor">
    <cofactor evidence="1">
        <name>pyridoxal 5'-phosphate</name>
        <dbReference type="ChEBI" id="CHEBI:597326"/>
    </cofactor>
</comment>
<accession>A0A0P9ET79</accession>
<keyword evidence="4" id="KW-1185">Reference proteome</keyword>
<evidence type="ECO:0000313" key="3">
    <source>
        <dbReference type="EMBL" id="KPV47227.1"/>
    </source>
</evidence>
<reference evidence="3 4" key="1">
    <citation type="submission" date="2015-09" db="EMBL/GenBank/DDBJ databases">
        <title>Draft genome sequence of Kouleothrix aurantiaca JCM 19913.</title>
        <authorList>
            <person name="Hemp J."/>
        </authorList>
    </citation>
    <scope>NUCLEOTIDE SEQUENCE [LARGE SCALE GENOMIC DNA]</scope>
    <source>
        <strain evidence="3 4">COM-B</strain>
    </source>
</reference>
<dbReference type="GO" id="GO:0008483">
    <property type="term" value="F:transaminase activity"/>
    <property type="evidence" value="ECO:0007669"/>
    <property type="project" value="InterPro"/>
</dbReference>